<evidence type="ECO:0000313" key="9">
    <source>
        <dbReference type="Proteomes" id="UP000293874"/>
    </source>
</evidence>
<evidence type="ECO:0000313" key="8">
    <source>
        <dbReference type="EMBL" id="RZS67062.1"/>
    </source>
</evidence>
<dbReference type="GO" id="GO:0000287">
    <property type="term" value="F:magnesium ion binding"/>
    <property type="evidence" value="ECO:0007669"/>
    <property type="project" value="UniProtKB-UniRule"/>
</dbReference>
<comment type="caution">
    <text evidence="7">Lacks conserved residue(s) required for the propagation of feature annotation.</text>
</comment>
<dbReference type="AlphaFoldDB" id="A0A4Q7MJW9"/>
<evidence type="ECO:0000256" key="5">
    <source>
        <dbReference type="ARBA" id="ARBA00022840"/>
    </source>
</evidence>
<comment type="similarity">
    <text evidence="7">Belongs to the shikimate kinase family.</text>
</comment>
<sequence>MRIFLIGFMGAGKTHWGKQVANRMGLPFHDLDELIVAQEGKSIADIFTDNGEEYFRLAEKQMLEELVEREDSMIISCGGGTPCFFNNIDFMKRYGIVVWLNTHVEVILQRLLKERMHRPLLKDIKDEDLRNHIIRKLNERRMYYEQADVIIDKEDSISMNDFIQTVLHA</sequence>
<organism evidence="8 9">
    <name type="scientific">Pseudobacter ginsenosidimutans</name>
    <dbReference type="NCBI Taxonomy" id="661488"/>
    <lineage>
        <taxon>Bacteria</taxon>
        <taxon>Pseudomonadati</taxon>
        <taxon>Bacteroidota</taxon>
        <taxon>Chitinophagia</taxon>
        <taxon>Chitinophagales</taxon>
        <taxon>Chitinophagaceae</taxon>
        <taxon>Pseudobacter</taxon>
    </lineage>
</organism>
<dbReference type="OrthoDB" id="9800332at2"/>
<keyword evidence="6 7" id="KW-0057">Aromatic amino acid biosynthesis</keyword>
<evidence type="ECO:0000256" key="1">
    <source>
        <dbReference type="ARBA" id="ARBA00022605"/>
    </source>
</evidence>
<dbReference type="HAMAP" id="MF_00109">
    <property type="entry name" value="Shikimate_kinase"/>
    <property type="match status" value="1"/>
</dbReference>
<comment type="subunit">
    <text evidence="7">Monomer.</text>
</comment>
<keyword evidence="1 7" id="KW-0028">Amino-acid biosynthesis</keyword>
<dbReference type="GO" id="GO:0004765">
    <property type="term" value="F:shikimate kinase activity"/>
    <property type="evidence" value="ECO:0007669"/>
    <property type="project" value="UniProtKB-UniRule"/>
</dbReference>
<feature type="binding site" evidence="7">
    <location>
        <position position="56"/>
    </location>
    <ligand>
        <name>substrate</name>
    </ligand>
</feature>
<gene>
    <name evidence="7" type="primary">aroK</name>
    <name evidence="8" type="ORF">EV199_5447</name>
</gene>
<name>A0A4Q7MJW9_9BACT</name>
<dbReference type="PRINTS" id="PR01100">
    <property type="entry name" value="SHIKIMTKNASE"/>
</dbReference>
<dbReference type="GO" id="GO:0009073">
    <property type="term" value="P:aromatic amino acid family biosynthetic process"/>
    <property type="evidence" value="ECO:0007669"/>
    <property type="project" value="UniProtKB-KW"/>
</dbReference>
<accession>A0A4Q7MJW9</accession>
<feature type="binding site" evidence="7">
    <location>
        <position position="14"/>
    </location>
    <ligand>
        <name>Mg(2+)</name>
        <dbReference type="ChEBI" id="CHEBI:18420"/>
    </ligand>
</feature>
<keyword evidence="4 7" id="KW-0418">Kinase</keyword>
<dbReference type="PANTHER" id="PTHR21087">
    <property type="entry name" value="SHIKIMATE KINASE"/>
    <property type="match status" value="1"/>
</dbReference>
<dbReference type="InterPro" id="IPR027417">
    <property type="entry name" value="P-loop_NTPase"/>
</dbReference>
<evidence type="ECO:0000256" key="3">
    <source>
        <dbReference type="ARBA" id="ARBA00022741"/>
    </source>
</evidence>
<dbReference type="GO" id="GO:0009423">
    <property type="term" value="P:chorismate biosynthetic process"/>
    <property type="evidence" value="ECO:0007669"/>
    <property type="project" value="UniProtKB-UniRule"/>
</dbReference>
<dbReference type="InterPro" id="IPR031322">
    <property type="entry name" value="Shikimate/glucono_kinase"/>
</dbReference>
<reference evidence="8 9" key="1">
    <citation type="submission" date="2019-02" db="EMBL/GenBank/DDBJ databases">
        <title>Genomic Encyclopedia of Type Strains, Phase IV (KMG-IV): sequencing the most valuable type-strain genomes for metagenomic binning, comparative biology and taxonomic classification.</title>
        <authorList>
            <person name="Goeker M."/>
        </authorList>
    </citation>
    <scope>NUCLEOTIDE SEQUENCE [LARGE SCALE GENOMIC DNA]</scope>
    <source>
        <strain evidence="8 9">DSM 18116</strain>
    </source>
</reference>
<proteinExistence type="inferred from homology"/>
<keyword evidence="7" id="KW-0963">Cytoplasm</keyword>
<feature type="binding site" evidence="7">
    <location>
        <position position="140"/>
    </location>
    <ligand>
        <name>substrate</name>
    </ligand>
</feature>
<comment type="subcellular location">
    <subcellularLocation>
        <location evidence="7">Cytoplasm</location>
    </subcellularLocation>
</comment>
<dbReference type="PANTHER" id="PTHR21087:SF16">
    <property type="entry name" value="SHIKIMATE KINASE 1, CHLOROPLASTIC"/>
    <property type="match status" value="1"/>
</dbReference>
<comment type="cofactor">
    <cofactor evidence="7">
        <name>Mg(2+)</name>
        <dbReference type="ChEBI" id="CHEBI:18420"/>
    </cofactor>
    <text evidence="7">Binds 1 Mg(2+) ion per subunit.</text>
</comment>
<dbReference type="GO" id="GO:0008652">
    <property type="term" value="P:amino acid biosynthetic process"/>
    <property type="evidence" value="ECO:0007669"/>
    <property type="project" value="UniProtKB-KW"/>
</dbReference>
<comment type="pathway">
    <text evidence="7">Metabolic intermediate biosynthesis; chorismate biosynthesis; chorismate from D-erythrose 4-phosphate and phosphoenolpyruvate: step 5/7.</text>
</comment>
<keyword evidence="9" id="KW-1185">Reference proteome</keyword>
<dbReference type="Gene3D" id="3.40.50.300">
    <property type="entry name" value="P-loop containing nucleotide triphosphate hydrolases"/>
    <property type="match status" value="1"/>
</dbReference>
<dbReference type="GO" id="GO:0005829">
    <property type="term" value="C:cytosol"/>
    <property type="evidence" value="ECO:0007669"/>
    <property type="project" value="TreeGrafter"/>
</dbReference>
<feature type="binding site" evidence="7">
    <location>
        <position position="118"/>
    </location>
    <ligand>
        <name>ATP</name>
        <dbReference type="ChEBI" id="CHEBI:30616"/>
    </ligand>
</feature>
<protein>
    <recommendedName>
        <fullName evidence="7">Shikimate kinase</fullName>
        <shortName evidence="7">SK</shortName>
        <ecNumber evidence="7">2.7.1.71</ecNumber>
    </recommendedName>
</protein>
<dbReference type="EMBL" id="SGXA01000004">
    <property type="protein sequence ID" value="RZS67062.1"/>
    <property type="molecule type" value="Genomic_DNA"/>
</dbReference>
<keyword evidence="3 7" id="KW-0547">Nucleotide-binding</keyword>
<comment type="function">
    <text evidence="7">Catalyzes the specific phosphorylation of the 3-hydroxyl group of shikimic acid using ATP as a cosubstrate.</text>
</comment>
<dbReference type="InterPro" id="IPR000623">
    <property type="entry name" value="Shikimate_kinase/TSH1"/>
</dbReference>
<comment type="catalytic activity">
    <reaction evidence="7">
        <text>shikimate + ATP = 3-phosphoshikimate + ADP + H(+)</text>
        <dbReference type="Rhea" id="RHEA:13121"/>
        <dbReference type="ChEBI" id="CHEBI:15378"/>
        <dbReference type="ChEBI" id="CHEBI:30616"/>
        <dbReference type="ChEBI" id="CHEBI:36208"/>
        <dbReference type="ChEBI" id="CHEBI:145989"/>
        <dbReference type="ChEBI" id="CHEBI:456216"/>
        <dbReference type="EC" id="2.7.1.71"/>
    </reaction>
</comment>
<comment type="caution">
    <text evidence="8">The sequence shown here is derived from an EMBL/GenBank/DDBJ whole genome shotgun (WGS) entry which is preliminary data.</text>
</comment>
<feature type="binding site" evidence="7">
    <location>
        <begin position="10"/>
        <end position="15"/>
    </location>
    <ligand>
        <name>ATP</name>
        <dbReference type="ChEBI" id="CHEBI:30616"/>
    </ligand>
</feature>
<evidence type="ECO:0000256" key="7">
    <source>
        <dbReference type="HAMAP-Rule" id="MF_00109"/>
    </source>
</evidence>
<keyword evidence="7" id="KW-0479">Metal-binding</keyword>
<keyword evidence="5 7" id="KW-0067">ATP-binding</keyword>
<dbReference type="GO" id="GO:0005524">
    <property type="term" value="F:ATP binding"/>
    <property type="evidence" value="ECO:0007669"/>
    <property type="project" value="UniProtKB-UniRule"/>
</dbReference>
<feature type="binding site" evidence="7">
    <location>
        <position position="32"/>
    </location>
    <ligand>
        <name>substrate</name>
    </ligand>
</feature>
<keyword evidence="2 7" id="KW-0808">Transferase</keyword>
<evidence type="ECO:0000256" key="4">
    <source>
        <dbReference type="ARBA" id="ARBA00022777"/>
    </source>
</evidence>
<dbReference type="SUPFAM" id="SSF52540">
    <property type="entry name" value="P-loop containing nucleoside triphosphate hydrolases"/>
    <property type="match status" value="1"/>
</dbReference>
<dbReference type="EC" id="2.7.1.71" evidence="7"/>
<keyword evidence="7" id="KW-0460">Magnesium</keyword>
<dbReference type="Proteomes" id="UP000293874">
    <property type="component" value="Unassembled WGS sequence"/>
</dbReference>
<evidence type="ECO:0000256" key="6">
    <source>
        <dbReference type="ARBA" id="ARBA00023141"/>
    </source>
</evidence>
<feature type="binding site" evidence="7">
    <location>
        <position position="79"/>
    </location>
    <ligand>
        <name>substrate</name>
    </ligand>
</feature>
<dbReference type="CDD" id="cd00464">
    <property type="entry name" value="SK"/>
    <property type="match status" value="1"/>
</dbReference>
<dbReference type="Pfam" id="PF01202">
    <property type="entry name" value="SKI"/>
    <property type="match status" value="1"/>
</dbReference>
<dbReference type="RefSeq" id="WP_130543945.1">
    <property type="nucleotide sequence ID" value="NZ_CP042431.1"/>
</dbReference>
<dbReference type="UniPathway" id="UPA00053">
    <property type="reaction ID" value="UER00088"/>
</dbReference>
<evidence type="ECO:0000256" key="2">
    <source>
        <dbReference type="ARBA" id="ARBA00022679"/>
    </source>
</evidence>